<dbReference type="AlphaFoldDB" id="C2FXL8"/>
<name>C2FXL8_SPHSI</name>
<sequence length="407" mass="47181">MKIYYTILSIILFTMFSIKTYAQEKRTYWKLVNVTKVNNKSMWGITLAYMDMIAEMRIHLSESKDSLYFSYPDEKKIKISDLQSLTDCRLKNTGELLDSVYEVAIEKDTLKIKFNYIGTAEKDNRFSLNMIPVKKDEYISEVERLKKHKEEILSKIKTIDLSALSLEWILPDYFKVKELSDLNPVQLAEELAEVSNGFKITSNKIELTKDKNKYNSYGIENINRIGLHAARIHAVNFDNIELVSNVVNSKVEAIIVSQNNMDKSVIRNLFDTISEKLTGDSVAQFGLPMLYDDNTSLGIHSFFSVSWTGKDKIVRLAIDNVPDELFDKEIDNDIALPETYSAADIDKVLRHYLDLIPTSRVRVFIVSKEFDEILHLKENRIDGLTHGNIRDHVFKWKYYHELLDDDE</sequence>
<comment type="caution">
    <text evidence="1">The sequence shown here is derived from an EMBL/GenBank/DDBJ whole genome shotgun (WGS) entry which is preliminary data.</text>
</comment>
<reference evidence="1 2" key="1">
    <citation type="submission" date="2009-01" db="EMBL/GenBank/DDBJ databases">
        <authorList>
            <person name="Qin X."/>
            <person name="Bachman B."/>
            <person name="Battles P."/>
            <person name="Bell A."/>
            <person name="Bess C."/>
            <person name="Bickham C."/>
            <person name="Chaboub L."/>
            <person name="Chen D."/>
            <person name="Coyle M."/>
            <person name="Deiros D.R."/>
            <person name="Dinh H."/>
            <person name="Forbes L."/>
            <person name="Fowler G."/>
            <person name="Francisco L."/>
            <person name="Fu Q."/>
            <person name="Gubbala S."/>
            <person name="Hale W."/>
            <person name="Han Y."/>
            <person name="Hemphill L."/>
            <person name="Highlander S.K."/>
            <person name="Hirani K."/>
            <person name="Hogues M."/>
            <person name="Jackson L."/>
            <person name="Jakkamsetti A."/>
            <person name="Javaid M."/>
            <person name="Jiang H."/>
            <person name="Korchina V."/>
            <person name="Kovar C."/>
            <person name="Lara F."/>
            <person name="Lee S."/>
            <person name="Mata R."/>
            <person name="Mathew T."/>
            <person name="Moen C."/>
            <person name="Morales K."/>
            <person name="Munidasa M."/>
            <person name="Nazareth L."/>
            <person name="Ngo R."/>
            <person name="Nguyen L."/>
            <person name="Okwuonu G."/>
            <person name="Ongeri F."/>
            <person name="Patil S."/>
            <person name="Petrosino J."/>
            <person name="Pham C."/>
            <person name="Pham P."/>
            <person name="Pu L.-L."/>
            <person name="Puazo M."/>
            <person name="Raj R."/>
            <person name="Reid J."/>
            <person name="Rouhana J."/>
            <person name="Saada N."/>
            <person name="Shang Y."/>
            <person name="Simmons D."/>
            <person name="Thornton R."/>
            <person name="Warren J."/>
            <person name="Weissenberger G."/>
            <person name="Zhang J."/>
            <person name="Zhang L."/>
            <person name="Zhou C."/>
            <person name="Zhu D."/>
            <person name="Muzny D."/>
            <person name="Worley K."/>
            <person name="Gibbs R."/>
        </authorList>
    </citation>
    <scope>NUCLEOTIDE SEQUENCE [LARGE SCALE GENOMIC DNA]</scope>
    <source>
        <strain evidence="1 2">ATCC 33300</strain>
    </source>
</reference>
<accession>C2FXL8</accession>
<dbReference type="EMBL" id="ACHB01000048">
    <property type="protein sequence ID" value="EEI92459.1"/>
    <property type="molecule type" value="Genomic_DNA"/>
</dbReference>
<evidence type="ECO:0000313" key="1">
    <source>
        <dbReference type="EMBL" id="EEI92459.1"/>
    </source>
</evidence>
<protein>
    <submittedName>
        <fullName evidence="1">Uncharacterized protein</fullName>
    </submittedName>
</protein>
<organism evidence="1 2">
    <name type="scientific">Sphingobacterium spiritivorum ATCC 33300</name>
    <dbReference type="NCBI Taxonomy" id="525372"/>
    <lineage>
        <taxon>Bacteria</taxon>
        <taxon>Pseudomonadati</taxon>
        <taxon>Bacteroidota</taxon>
        <taxon>Sphingobacteriia</taxon>
        <taxon>Sphingobacteriales</taxon>
        <taxon>Sphingobacteriaceae</taxon>
        <taxon>Sphingobacterium</taxon>
    </lineage>
</organism>
<gene>
    <name evidence="1" type="ORF">HMPREF0765_2074</name>
</gene>
<dbReference type="HOGENOM" id="CLU_653498_0_0_10"/>
<dbReference type="RefSeq" id="WP_003010247.1">
    <property type="nucleotide sequence ID" value="NZ_GG668633.1"/>
</dbReference>
<proteinExistence type="predicted"/>
<dbReference type="Proteomes" id="UP000006241">
    <property type="component" value="Unassembled WGS sequence"/>
</dbReference>
<evidence type="ECO:0000313" key="2">
    <source>
        <dbReference type="Proteomes" id="UP000006241"/>
    </source>
</evidence>